<dbReference type="AlphaFoldDB" id="A0A6A6C0H1"/>
<evidence type="ECO:0000313" key="4">
    <source>
        <dbReference type="Proteomes" id="UP000799537"/>
    </source>
</evidence>
<keyword evidence="2" id="KW-0539">Nucleus</keyword>
<dbReference type="EMBL" id="ML993625">
    <property type="protein sequence ID" value="KAF2160547.1"/>
    <property type="molecule type" value="Genomic_DNA"/>
</dbReference>
<dbReference type="GeneID" id="54562507"/>
<dbReference type="OrthoDB" id="187139at2759"/>
<accession>A0A6A6C0H1</accession>
<dbReference type="Proteomes" id="UP000799537">
    <property type="component" value="Unassembled WGS sequence"/>
</dbReference>
<gene>
    <name evidence="3" type="ORF">M409DRAFT_28931</name>
</gene>
<dbReference type="Pfam" id="PF11951">
    <property type="entry name" value="Fungal_trans_2"/>
    <property type="match status" value="1"/>
</dbReference>
<organism evidence="3 4">
    <name type="scientific">Zasmidium cellare ATCC 36951</name>
    <dbReference type="NCBI Taxonomy" id="1080233"/>
    <lineage>
        <taxon>Eukaryota</taxon>
        <taxon>Fungi</taxon>
        <taxon>Dikarya</taxon>
        <taxon>Ascomycota</taxon>
        <taxon>Pezizomycotina</taxon>
        <taxon>Dothideomycetes</taxon>
        <taxon>Dothideomycetidae</taxon>
        <taxon>Mycosphaerellales</taxon>
        <taxon>Mycosphaerellaceae</taxon>
        <taxon>Zasmidium</taxon>
    </lineage>
</organism>
<dbReference type="GO" id="GO:0005634">
    <property type="term" value="C:nucleus"/>
    <property type="evidence" value="ECO:0007669"/>
    <property type="project" value="UniProtKB-SubCell"/>
</dbReference>
<dbReference type="PANTHER" id="PTHR37534">
    <property type="entry name" value="TRANSCRIPTIONAL ACTIVATOR PROTEIN UGA3"/>
    <property type="match status" value="1"/>
</dbReference>
<proteinExistence type="predicted"/>
<dbReference type="InterPro" id="IPR021858">
    <property type="entry name" value="Fun_TF"/>
</dbReference>
<protein>
    <recommendedName>
        <fullName evidence="5">Fungal-specific transcription factor domain-containing protein</fullName>
    </recommendedName>
</protein>
<sequence length="465" mass="51917">MGRMLHVATIPDHKSIIRAITGAQWYEEGKETKSQEEIEMQKDALNDSSDDETPSCWNIPSDTVPPLSPMLAVPLPTIASISLSPSTTISQDFLLEFFILEESRGLCGRAPCDDPFIRLALQLSQSDELIQSGILALSGSRMFAKHSSPSVQEAALRYHNRTILQVREAVASWPPKTGEDVIRLLTASILLCHYEALLGNEQDSLQAHLRACRQIVEIAQQHPSTLHYSAIYGVLFEAYAYYSIQIIFRYAASEADVQATIQSLQFYRSLTTYSTFGYLMQATCDFYTLIPHVALFGLRIRGVGDVQHSQELETLYRRLESLIISRQPGVDDDAEASTKVATIYRNSLLIILHASYLGHLSEYFLLQARLKPIISETMSLFESVKDTETAAPAFWPMVLLGSCLRDQKDQDCLLKYLEYGGTTAGCQNRANEALQWIWNRHSQSTFGPAGLEAFSVENNTGLCIG</sequence>
<dbReference type="PANTHER" id="PTHR37534:SF46">
    <property type="entry name" value="ZN(II)2CYS6 TRANSCRIPTION FACTOR (EUROFUNG)"/>
    <property type="match status" value="1"/>
</dbReference>
<dbReference type="RefSeq" id="XP_033661436.1">
    <property type="nucleotide sequence ID" value="XM_033809235.1"/>
</dbReference>
<name>A0A6A6C0H1_ZASCE</name>
<keyword evidence="4" id="KW-1185">Reference proteome</keyword>
<evidence type="ECO:0000256" key="1">
    <source>
        <dbReference type="ARBA" id="ARBA00004123"/>
    </source>
</evidence>
<comment type="subcellular location">
    <subcellularLocation>
        <location evidence="1">Nucleus</location>
    </subcellularLocation>
</comment>
<reference evidence="3" key="1">
    <citation type="journal article" date="2020" name="Stud. Mycol.">
        <title>101 Dothideomycetes genomes: a test case for predicting lifestyles and emergence of pathogens.</title>
        <authorList>
            <person name="Haridas S."/>
            <person name="Albert R."/>
            <person name="Binder M."/>
            <person name="Bloem J."/>
            <person name="Labutti K."/>
            <person name="Salamov A."/>
            <person name="Andreopoulos B."/>
            <person name="Baker S."/>
            <person name="Barry K."/>
            <person name="Bills G."/>
            <person name="Bluhm B."/>
            <person name="Cannon C."/>
            <person name="Castanera R."/>
            <person name="Culley D."/>
            <person name="Daum C."/>
            <person name="Ezra D."/>
            <person name="Gonzalez J."/>
            <person name="Henrissat B."/>
            <person name="Kuo A."/>
            <person name="Liang C."/>
            <person name="Lipzen A."/>
            <person name="Lutzoni F."/>
            <person name="Magnuson J."/>
            <person name="Mondo S."/>
            <person name="Nolan M."/>
            <person name="Ohm R."/>
            <person name="Pangilinan J."/>
            <person name="Park H.-J."/>
            <person name="Ramirez L."/>
            <person name="Alfaro M."/>
            <person name="Sun H."/>
            <person name="Tritt A."/>
            <person name="Yoshinaga Y."/>
            <person name="Zwiers L.-H."/>
            <person name="Turgeon B."/>
            <person name="Goodwin S."/>
            <person name="Spatafora J."/>
            <person name="Crous P."/>
            <person name="Grigoriev I."/>
        </authorList>
    </citation>
    <scope>NUCLEOTIDE SEQUENCE</scope>
    <source>
        <strain evidence="3">ATCC 36951</strain>
    </source>
</reference>
<evidence type="ECO:0008006" key="5">
    <source>
        <dbReference type="Google" id="ProtNLM"/>
    </source>
</evidence>
<evidence type="ECO:0000256" key="2">
    <source>
        <dbReference type="ARBA" id="ARBA00023242"/>
    </source>
</evidence>
<evidence type="ECO:0000313" key="3">
    <source>
        <dbReference type="EMBL" id="KAF2160547.1"/>
    </source>
</evidence>